<feature type="domain" description="HTH myb-type" evidence="10">
    <location>
        <begin position="1"/>
        <end position="51"/>
    </location>
</feature>
<keyword evidence="3" id="KW-0747">Spliceosome</keyword>
<dbReference type="PANTHER" id="PTHR45885">
    <property type="entry name" value="CELL DIVISION CYCLE 5-LIKE PROTEIN"/>
    <property type="match status" value="1"/>
</dbReference>
<keyword evidence="7" id="KW-0539">Nucleus</keyword>
<gene>
    <name evidence="11" type="ORF">ADUPG1_010761</name>
</gene>
<keyword evidence="4" id="KW-0677">Repeat</keyword>
<evidence type="ECO:0000256" key="4">
    <source>
        <dbReference type="ARBA" id="ARBA00022737"/>
    </source>
</evidence>
<evidence type="ECO:0000259" key="10">
    <source>
        <dbReference type="PROSITE" id="PS51294"/>
    </source>
</evidence>
<evidence type="ECO:0000256" key="3">
    <source>
        <dbReference type="ARBA" id="ARBA00022728"/>
    </source>
</evidence>
<evidence type="ECO:0000259" key="9">
    <source>
        <dbReference type="PROSITE" id="PS50090"/>
    </source>
</evidence>
<dbReference type="InterPro" id="IPR047242">
    <property type="entry name" value="CDC5L/Cef1"/>
</dbReference>
<feature type="domain" description="Myb-like" evidence="9">
    <location>
        <begin position="48"/>
        <end position="99"/>
    </location>
</feature>
<proteinExistence type="inferred from homology"/>
<evidence type="ECO:0000256" key="2">
    <source>
        <dbReference type="ARBA" id="ARBA00022664"/>
    </source>
</evidence>
<accession>A0ABQ5JWA3</accession>
<dbReference type="Gene3D" id="1.10.10.60">
    <property type="entry name" value="Homeodomain-like"/>
    <property type="match status" value="2"/>
</dbReference>
<protein>
    <submittedName>
        <fullName evidence="11">Uncharacterized protein</fullName>
    </submittedName>
</protein>
<evidence type="ECO:0000256" key="7">
    <source>
        <dbReference type="ARBA" id="ARBA00023242"/>
    </source>
</evidence>
<evidence type="ECO:0000313" key="12">
    <source>
        <dbReference type="Proteomes" id="UP001057375"/>
    </source>
</evidence>
<keyword evidence="6" id="KW-0508">mRNA splicing</keyword>
<evidence type="ECO:0000256" key="8">
    <source>
        <dbReference type="SAM" id="MobiDB-lite"/>
    </source>
</evidence>
<dbReference type="SUPFAM" id="SSF46689">
    <property type="entry name" value="Homeodomain-like"/>
    <property type="match status" value="1"/>
</dbReference>
<evidence type="ECO:0000256" key="6">
    <source>
        <dbReference type="ARBA" id="ARBA00023187"/>
    </source>
</evidence>
<sequence>MARWSVNEDTILKAFVGRYGLHQWVRIASVLPRRSAKDCENRWKNFLSDKVNKTPWSKQEKLKLTKLAAQFPSQWETIASILDTGRTAHQCYVKHVELIDQIRSMDDLTELDEKPASHISILDEYKAARLDAESLFGAEKEALEEAKARLANTMGRKERRKMREKKKEETKRVTSLRRIRERVTARMGSRDIFKDVSGTFRASEIPLLHDLSLIENDEERAKRLKAKREFIRGGFRQISSNISPMMNSDEIALMHSKESARRRNLLRQLSQEQAKASTQKFPPSTVEQVPEIPKKISSKPSQTFILPDWNINDEEEESSSSDVSSTDISHFQDSKPIFPPLSHSIISKYLFIPPQSISSNIFSLRSLIFSLLTPFSRYCICINSNVCQGANVQFKRSVWSILPHPQRIPKVSYSASQHDYIAQSDTPWWNLLDLCDKDVTSVSNFDYEKSMEKEDKEMTVESDSHAQTSFFDMLRSRVSGKMSGCSKVTEDIQEDHQEDLLETLSNIYSNELLFNSFLSCHRDRDNHDCSTVLHKHSPLDSLAHRMIREELEAKFE</sequence>
<reference evidence="11" key="1">
    <citation type="submission" date="2022-03" db="EMBL/GenBank/DDBJ databases">
        <title>Draft genome sequence of Aduncisulcus paluster, a free-living microaerophilic Fornicata.</title>
        <authorList>
            <person name="Yuyama I."/>
            <person name="Kume K."/>
            <person name="Tamura T."/>
            <person name="Inagaki Y."/>
            <person name="Hashimoto T."/>
        </authorList>
    </citation>
    <scope>NUCLEOTIDE SEQUENCE</scope>
    <source>
        <strain evidence="11">NY0171</strain>
    </source>
</reference>
<dbReference type="InterPro" id="IPR017930">
    <property type="entry name" value="Myb_dom"/>
</dbReference>
<comment type="similarity">
    <text evidence="1">Belongs to the CEF1 family.</text>
</comment>
<comment type="caution">
    <text evidence="11">The sequence shown here is derived from an EMBL/GenBank/DDBJ whole genome shotgun (WGS) entry which is preliminary data.</text>
</comment>
<evidence type="ECO:0000313" key="11">
    <source>
        <dbReference type="EMBL" id="GKT15672.1"/>
    </source>
</evidence>
<dbReference type="PANTHER" id="PTHR45885:SF1">
    <property type="entry name" value="CELL DIVISION CYCLE 5-LIKE PROTEIN"/>
    <property type="match status" value="1"/>
</dbReference>
<name>A0ABQ5JWA3_9EUKA</name>
<dbReference type="Pfam" id="PF13921">
    <property type="entry name" value="Myb_DNA-bind_6"/>
    <property type="match status" value="1"/>
</dbReference>
<evidence type="ECO:0000256" key="1">
    <source>
        <dbReference type="ARBA" id="ARBA00010506"/>
    </source>
</evidence>
<dbReference type="PROSITE" id="PS51294">
    <property type="entry name" value="HTH_MYB"/>
    <property type="match status" value="1"/>
</dbReference>
<keyword evidence="2" id="KW-0507">mRNA processing</keyword>
<dbReference type="Proteomes" id="UP001057375">
    <property type="component" value="Unassembled WGS sequence"/>
</dbReference>
<dbReference type="InterPro" id="IPR009057">
    <property type="entry name" value="Homeodomain-like_sf"/>
</dbReference>
<keyword evidence="12" id="KW-1185">Reference proteome</keyword>
<dbReference type="EMBL" id="BQXS01011692">
    <property type="protein sequence ID" value="GKT15672.1"/>
    <property type="molecule type" value="Genomic_DNA"/>
</dbReference>
<feature type="domain" description="Myb-like" evidence="9">
    <location>
        <begin position="1"/>
        <end position="47"/>
    </location>
</feature>
<feature type="region of interest" description="Disordered" evidence="8">
    <location>
        <begin position="154"/>
        <end position="174"/>
    </location>
</feature>
<dbReference type="SMART" id="SM00717">
    <property type="entry name" value="SANT"/>
    <property type="match status" value="2"/>
</dbReference>
<keyword evidence="5" id="KW-0238">DNA-binding</keyword>
<dbReference type="CDD" id="cd00167">
    <property type="entry name" value="SANT"/>
    <property type="match status" value="1"/>
</dbReference>
<evidence type="ECO:0000256" key="5">
    <source>
        <dbReference type="ARBA" id="ARBA00023125"/>
    </source>
</evidence>
<organism evidence="11 12">
    <name type="scientific">Aduncisulcus paluster</name>
    <dbReference type="NCBI Taxonomy" id="2918883"/>
    <lineage>
        <taxon>Eukaryota</taxon>
        <taxon>Metamonada</taxon>
        <taxon>Carpediemonas-like organisms</taxon>
        <taxon>Aduncisulcus</taxon>
    </lineage>
</organism>
<dbReference type="InterPro" id="IPR001005">
    <property type="entry name" value="SANT/Myb"/>
</dbReference>
<dbReference type="PROSITE" id="PS50090">
    <property type="entry name" value="MYB_LIKE"/>
    <property type="match status" value="2"/>
</dbReference>